<sequence>MRLFIISNRLPLKAQRVGKEFRFSRSEGGLATGLDSLEMSVEKYWIGWPGLYTENEGEKENIRLYLEKFHFFPVFLSSRQIHDYYEGYSNSTVWPLCHYFFSYVQYDRSFWQAYREVNQLFCEVAVSLIRADDMVWVQDYQLMLLPAMLRTYFPAVSIGYFHHIPFPSYELFRVLPEKADVLKGLLGADLIAFHTHDYMRHFSIAVQRVCHLNFRFGEVRLLNRIVHADAFPMGINYRLYYDSILRPEVERALYQLSQNLGRYKLILTVDRLDYSKGILHRLKGFELFLEKHPEYWEKVSLVMIIVPSRDQVKKYADLKMKMEEMIGTINGEYATLNWTPIHYFYHGFPFEELVALYHLADIALVTPLRDGMNLVAKEYVAAKRERPGILILSEMAGAAIELPEALLINPNDINEIERAICKALQMPKQEQLKKLRRMQQVISRQTVNKWAADFVAGLQNIRRRNDVLGRKLIGADLKAYFRTVYAKALHRLIMLDYDGTLVGFAEEPQEALPHTEVYEVLEALVGDSRNKVVICSGRDLDTLERWFGHLSLEIAAEHGAFYKTQGKWLQNVHGELWNEEILNLLQQIIDKTPGSMLEIKRTSVVWHYRNVNNWLAGVREKQLIDSLRRPCEQLGLHIMRGNKIVEIKSPACTKGAVVRKLLEKEHYDFMMAIGDDTTDEDMFEAMPADAVTIKIGELSDNARYNLAEQSQTLPFLRALL</sequence>
<dbReference type="GO" id="GO:0005992">
    <property type="term" value="P:trehalose biosynthetic process"/>
    <property type="evidence" value="ECO:0007669"/>
    <property type="project" value="InterPro"/>
</dbReference>
<dbReference type="HOGENOM" id="CLU_002351_3_3_10"/>
<dbReference type="Proteomes" id="UP000004892">
    <property type="component" value="Unassembled WGS sequence"/>
</dbReference>
<dbReference type="NCBIfam" id="TIGR01484">
    <property type="entry name" value="HAD-SF-IIB"/>
    <property type="match status" value="1"/>
</dbReference>
<evidence type="ECO:0000313" key="3">
    <source>
        <dbReference type="EMBL" id="EHP50739.1"/>
    </source>
</evidence>
<dbReference type="eggNOG" id="COG0380">
    <property type="taxonomic scope" value="Bacteria"/>
</dbReference>
<dbReference type="NCBIfam" id="TIGR00685">
    <property type="entry name" value="T6PP"/>
    <property type="match status" value="1"/>
</dbReference>
<dbReference type="GO" id="GO:0003825">
    <property type="term" value="F:alpha,alpha-trehalose-phosphate synthase (UDP-forming) activity"/>
    <property type="evidence" value="ECO:0007669"/>
    <property type="project" value="TreeGrafter"/>
</dbReference>
<name>H1DDU2_9BACT</name>
<comment type="caution">
    <text evidence="3">The sequence shown here is derived from an EMBL/GenBank/DDBJ whole genome shotgun (WGS) entry which is preliminary data.</text>
</comment>
<dbReference type="NCBIfam" id="NF011071">
    <property type="entry name" value="PRK14501.1"/>
    <property type="match status" value="1"/>
</dbReference>
<organism evidence="3 4">
    <name type="scientific">Odoribacter laneus YIT 12061</name>
    <dbReference type="NCBI Taxonomy" id="742817"/>
    <lineage>
        <taxon>Bacteria</taxon>
        <taxon>Pseudomonadati</taxon>
        <taxon>Bacteroidota</taxon>
        <taxon>Bacteroidia</taxon>
        <taxon>Bacteroidales</taxon>
        <taxon>Odoribacteraceae</taxon>
        <taxon>Odoribacter</taxon>
    </lineage>
</organism>
<dbReference type="Gene3D" id="3.40.50.1000">
    <property type="entry name" value="HAD superfamily/HAD-like"/>
    <property type="match status" value="1"/>
</dbReference>
<evidence type="ECO:0000256" key="1">
    <source>
        <dbReference type="ARBA" id="ARBA00006330"/>
    </source>
</evidence>
<dbReference type="STRING" id="742817.HMPREF9449_00428"/>
<dbReference type="RefSeq" id="WP_009135582.1">
    <property type="nucleotide sequence ID" value="NZ_JH594596.1"/>
</dbReference>
<dbReference type="Pfam" id="PF00982">
    <property type="entry name" value="Glyco_transf_20"/>
    <property type="match status" value="1"/>
</dbReference>
<protein>
    <submittedName>
        <fullName evidence="3">Alpha,alpha-trehalose-phosphate synthase (UDP-forming)</fullName>
    </submittedName>
</protein>
<dbReference type="InterPro" id="IPR003337">
    <property type="entry name" value="Trehalose_PPase"/>
</dbReference>
<dbReference type="InterPro" id="IPR006379">
    <property type="entry name" value="HAD-SF_hydro_IIB"/>
</dbReference>
<keyword evidence="4" id="KW-1185">Reference proteome</keyword>
<comment type="similarity">
    <text evidence="2">Belongs to the glycosyltransferase 20 family.</text>
</comment>
<reference evidence="3 4" key="1">
    <citation type="submission" date="2012-01" db="EMBL/GenBank/DDBJ databases">
        <title>The Genome Sequence of Odoribacter laneus YIT 12061.</title>
        <authorList>
            <consortium name="The Broad Institute Genome Sequencing Platform"/>
            <person name="Earl A."/>
            <person name="Ward D."/>
            <person name="Feldgarden M."/>
            <person name="Gevers D."/>
            <person name="Morotomi M."/>
            <person name="Young S.K."/>
            <person name="Zeng Q."/>
            <person name="Gargeya S."/>
            <person name="Fitzgerald M."/>
            <person name="Haas B."/>
            <person name="Abouelleil A."/>
            <person name="Alvarado L."/>
            <person name="Arachchi H.M."/>
            <person name="Berlin A."/>
            <person name="Chapman S.B."/>
            <person name="Gearin G."/>
            <person name="Goldberg J."/>
            <person name="Griggs A."/>
            <person name="Gujja S."/>
            <person name="Hansen M."/>
            <person name="Heiman D."/>
            <person name="Howarth C."/>
            <person name="Larimer J."/>
            <person name="Lui A."/>
            <person name="MacDonald P.J.P."/>
            <person name="McCowen C."/>
            <person name="Montmayeur A."/>
            <person name="Murphy C."/>
            <person name="Neiman D."/>
            <person name="Pearson M."/>
            <person name="Priest M."/>
            <person name="Roberts A."/>
            <person name="Saif S."/>
            <person name="Shea T."/>
            <person name="Sisk P."/>
            <person name="Stolte C."/>
            <person name="Sykes S."/>
            <person name="Wortman J."/>
            <person name="Nusbaum C."/>
            <person name="Birren B."/>
        </authorList>
    </citation>
    <scope>NUCLEOTIDE SEQUENCE [LARGE SCALE GENOMIC DNA]</scope>
    <source>
        <strain evidence="3 4">YIT 12061</strain>
    </source>
</reference>
<accession>H1DDU2</accession>
<dbReference type="GO" id="GO:0004805">
    <property type="term" value="F:trehalose-phosphatase activity"/>
    <property type="evidence" value="ECO:0007669"/>
    <property type="project" value="TreeGrafter"/>
</dbReference>
<dbReference type="GeneID" id="98068080"/>
<comment type="similarity">
    <text evidence="1">In the C-terminal section; belongs to the trehalose phosphatase family.</text>
</comment>
<dbReference type="PATRIC" id="fig|742817.3.peg.456"/>
<dbReference type="CDD" id="cd03788">
    <property type="entry name" value="GT20_TPS"/>
    <property type="match status" value="1"/>
</dbReference>
<dbReference type="CDD" id="cd01627">
    <property type="entry name" value="HAD_TPP"/>
    <property type="match status" value="1"/>
</dbReference>
<dbReference type="EMBL" id="ADMC01000005">
    <property type="protein sequence ID" value="EHP50739.1"/>
    <property type="molecule type" value="Genomic_DNA"/>
</dbReference>
<dbReference type="PANTHER" id="PTHR10788">
    <property type="entry name" value="TREHALOSE-6-PHOSPHATE SYNTHASE"/>
    <property type="match status" value="1"/>
</dbReference>
<dbReference type="SUPFAM" id="SSF56784">
    <property type="entry name" value="HAD-like"/>
    <property type="match status" value="1"/>
</dbReference>
<evidence type="ECO:0000313" key="4">
    <source>
        <dbReference type="Proteomes" id="UP000004892"/>
    </source>
</evidence>
<dbReference type="InterPro" id="IPR036412">
    <property type="entry name" value="HAD-like_sf"/>
</dbReference>
<dbReference type="InterPro" id="IPR023214">
    <property type="entry name" value="HAD_sf"/>
</dbReference>
<dbReference type="PANTHER" id="PTHR10788:SF106">
    <property type="entry name" value="BCDNA.GH08860"/>
    <property type="match status" value="1"/>
</dbReference>
<dbReference type="AlphaFoldDB" id="H1DDU2"/>
<dbReference type="Pfam" id="PF02358">
    <property type="entry name" value="Trehalose_PPase"/>
    <property type="match status" value="1"/>
</dbReference>
<dbReference type="InterPro" id="IPR001830">
    <property type="entry name" value="Glyco_trans_20"/>
</dbReference>
<dbReference type="Gene3D" id="3.40.50.2000">
    <property type="entry name" value="Glycogen Phosphorylase B"/>
    <property type="match status" value="2"/>
</dbReference>
<proteinExistence type="inferred from homology"/>
<dbReference type="eggNOG" id="COG1877">
    <property type="taxonomic scope" value="Bacteria"/>
</dbReference>
<dbReference type="GO" id="GO:0005829">
    <property type="term" value="C:cytosol"/>
    <property type="evidence" value="ECO:0007669"/>
    <property type="project" value="TreeGrafter"/>
</dbReference>
<evidence type="ECO:0000256" key="2">
    <source>
        <dbReference type="ARBA" id="ARBA00008799"/>
    </source>
</evidence>
<dbReference type="Gene3D" id="3.30.70.1020">
    <property type="entry name" value="Trehalose-6-phosphate phosphatase related protein, domain 2"/>
    <property type="match status" value="1"/>
</dbReference>
<dbReference type="SUPFAM" id="SSF53756">
    <property type="entry name" value="UDP-Glycosyltransferase/glycogen phosphorylase"/>
    <property type="match status" value="1"/>
</dbReference>
<gene>
    <name evidence="3" type="ORF">HMPREF9449_00428</name>
</gene>